<feature type="compositionally biased region" description="Low complexity" evidence="1">
    <location>
        <begin position="63"/>
        <end position="72"/>
    </location>
</feature>
<proteinExistence type="predicted"/>
<sequence>MGNEEPSEQQAVDIEAALRWADRHEARERQKLRDMGLPPEGDMPVTGAFFVRGLVAMLRTAAPTAPSTAAGEPPKHRSEYSTHQQQADACAALATPPAQGVEAQEDTPNAD</sequence>
<protein>
    <submittedName>
        <fullName evidence="2">Uncharacterized protein</fullName>
    </submittedName>
</protein>
<keyword evidence="2" id="KW-0614">Plasmid</keyword>
<feature type="region of interest" description="Disordered" evidence="1">
    <location>
        <begin position="63"/>
        <end position="111"/>
    </location>
</feature>
<geneLocation type="plasmid" evidence="2">
    <name>p1-AD2</name>
</geneLocation>
<evidence type="ECO:0000256" key="1">
    <source>
        <dbReference type="SAM" id="MobiDB-lite"/>
    </source>
</evidence>
<feature type="compositionally biased region" description="Low complexity" evidence="1">
    <location>
        <begin position="84"/>
        <end position="99"/>
    </location>
</feature>
<reference evidence="2" key="1">
    <citation type="submission" date="2017-12" db="EMBL/GenBank/DDBJ databases">
        <authorList>
            <person name="Martens C."/>
            <person name="Dahlstrom E."/>
            <person name="Barbian K."/>
            <person name="Sykora L."/>
            <person name="Ricklefs S."/>
            <person name="Bruno D."/>
            <person name="Anzick I."/>
            <person name="Myles I."/>
            <person name="Datta S.K."/>
        </authorList>
    </citation>
    <scope>NUCLEOTIDE SEQUENCE</scope>
    <source>
        <strain evidence="2">AD2</strain>
        <plasmid evidence="2">p1-AD2</plasmid>
    </source>
</reference>
<accession>A0A4Y1MQQ3</accession>
<dbReference type="EMBL" id="CP025188">
    <property type="protein sequence ID" value="AWV20325.1"/>
    <property type="molecule type" value="Genomic_DNA"/>
</dbReference>
<dbReference type="AlphaFoldDB" id="A0A4Y1MQQ3"/>
<dbReference type="RefSeq" id="WP_168550267.1">
    <property type="nucleotide sequence ID" value="NZ_CP025188.1"/>
</dbReference>
<gene>
    <name evidence="2" type="ORF">RADP37_05402</name>
</gene>
<name>A0A4Y1MQQ3_9PROT</name>
<evidence type="ECO:0000313" key="2">
    <source>
        <dbReference type="EMBL" id="AWV20325.1"/>
    </source>
</evidence>
<organism evidence="2">
    <name type="scientific">Roseomonas mucosa</name>
    <dbReference type="NCBI Taxonomy" id="207340"/>
    <lineage>
        <taxon>Bacteria</taxon>
        <taxon>Pseudomonadati</taxon>
        <taxon>Pseudomonadota</taxon>
        <taxon>Alphaproteobacteria</taxon>
        <taxon>Acetobacterales</taxon>
        <taxon>Roseomonadaceae</taxon>
        <taxon>Roseomonas</taxon>
    </lineage>
</organism>